<dbReference type="Proteomes" id="UP000760545">
    <property type="component" value="Unassembled WGS sequence"/>
</dbReference>
<feature type="non-terminal residue" evidence="3">
    <location>
        <position position="1"/>
    </location>
</feature>
<keyword evidence="2" id="KW-0175">Coiled coil</keyword>
<dbReference type="PANTHER" id="PTHR30097">
    <property type="entry name" value="CATION EFFLUX SYSTEM PROTEIN CUSB"/>
    <property type="match status" value="1"/>
</dbReference>
<name>A0ABX1DLZ8_9FLAO</name>
<dbReference type="EMBL" id="JAAVJS010000437">
    <property type="protein sequence ID" value="NJX17266.1"/>
    <property type="molecule type" value="Genomic_DNA"/>
</dbReference>
<dbReference type="RefSeq" id="WP_209309792.1">
    <property type="nucleotide sequence ID" value="NZ_JAAVJS010000437.1"/>
</dbReference>
<dbReference type="SUPFAM" id="SSF111369">
    <property type="entry name" value="HlyD-like secretion proteins"/>
    <property type="match status" value="1"/>
</dbReference>
<dbReference type="InterPro" id="IPR051909">
    <property type="entry name" value="MFP_Cation_Efflux"/>
</dbReference>
<protein>
    <submittedName>
        <fullName evidence="3">Efflux transporter periplasmic adaptor subunit</fullName>
    </submittedName>
</protein>
<keyword evidence="4" id="KW-1185">Reference proteome</keyword>
<keyword evidence="1" id="KW-0813">Transport</keyword>
<accession>A0ABX1DLZ8</accession>
<organism evidence="3 4">
    <name type="scientific">Tamlana crocina</name>
    <dbReference type="NCBI Taxonomy" id="393006"/>
    <lineage>
        <taxon>Bacteria</taxon>
        <taxon>Pseudomonadati</taxon>
        <taxon>Bacteroidota</taxon>
        <taxon>Flavobacteriia</taxon>
        <taxon>Flavobacteriales</taxon>
        <taxon>Flavobacteriaceae</taxon>
        <taxon>Tamlana</taxon>
    </lineage>
</organism>
<comment type="caution">
    <text evidence="3">The sequence shown here is derived from an EMBL/GenBank/DDBJ whole genome shotgun (WGS) entry which is preliminary data.</text>
</comment>
<sequence length="125" mass="14202">DQVSKGKVLAYLSHPNLTRLQTDYMTAYSRLQNLEQEFNRQQRLYEQEVGSGKLFQQAQADYRVVQAEVQGFESQLRQLNLNVAGIREGNIVENVPVVSPIKGSIEDVSVQVGQYVDPQTELFEV</sequence>
<dbReference type="Gene3D" id="1.10.287.470">
    <property type="entry name" value="Helix hairpin bin"/>
    <property type="match status" value="1"/>
</dbReference>
<gene>
    <name evidence="3" type="ORF">HC176_17480</name>
</gene>
<evidence type="ECO:0000313" key="4">
    <source>
        <dbReference type="Proteomes" id="UP000760545"/>
    </source>
</evidence>
<evidence type="ECO:0000256" key="1">
    <source>
        <dbReference type="ARBA" id="ARBA00022448"/>
    </source>
</evidence>
<dbReference type="Gene3D" id="2.40.50.100">
    <property type="match status" value="1"/>
</dbReference>
<feature type="non-terminal residue" evidence="3">
    <location>
        <position position="125"/>
    </location>
</feature>
<proteinExistence type="predicted"/>
<reference evidence="3 4" key="1">
    <citation type="submission" date="2020-03" db="EMBL/GenBank/DDBJ databases">
        <title>Tamlana sp. nov, isolated from XXX.</title>
        <authorList>
            <person name="Cao W.R."/>
        </authorList>
    </citation>
    <scope>NUCLEOTIDE SEQUENCE [LARGE SCALE GENOMIC DNA]</scope>
    <source>
        <strain evidence="3 4">HST1-43</strain>
    </source>
</reference>
<dbReference type="PANTHER" id="PTHR30097:SF4">
    <property type="entry name" value="SLR6042 PROTEIN"/>
    <property type="match status" value="1"/>
</dbReference>
<feature type="coiled-coil region" evidence="2">
    <location>
        <begin position="17"/>
        <end position="82"/>
    </location>
</feature>
<evidence type="ECO:0000256" key="2">
    <source>
        <dbReference type="SAM" id="Coils"/>
    </source>
</evidence>
<evidence type="ECO:0000313" key="3">
    <source>
        <dbReference type="EMBL" id="NJX17266.1"/>
    </source>
</evidence>